<dbReference type="GO" id="GO:0000976">
    <property type="term" value="F:transcription cis-regulatory region binding"/>
    <property type="evidence" value="ECO:0007669"/>
    <property type="project" value="TreeGrafter"/>
</dbReference>
<evidence type="ECO:0000256" key="3">
    <source>
        <dbReference type="ARBA" id="ARBA00023163"/>
    </source>
</evidence>
<feature type="DNA-binding region" description="H-T-H motif" evidence="4">
    <location>
        <begin position="39"/>
        <end position="58"/>
    </location>
</feature>
<evidence type="ECO:0000259" key="5">
    <source>
        <dbReference type="PROSITE" id="PS50977"/>
    </source>
</evidence>
<reference evidence="7" key="1">
    <citation type="submission" date="2018-05" db="EMBL/GenBank/DDBJ databases">
        <authorList>
            <person name="Cea G.-C."/>
            <person name="William W."/>
        </authorList>
    </citation>
    <scope>NUCLEOTIDE SEQUENCE [LARGE SCALE GENOMIC DNA]</scope>
    <source>
        <strain evidence="7">DB21MT 5</strain>
    </source>
</reference>
<dbReference type="Pfam" id="PF00440">
    <property type="entry name" value="TetR_N"/>
    <property type="match status" value="1"/>
</dbReference>
<gene>
    <name evidence="6" type="ORF">MORIYA_3652</name>
</gene>
<evidence type="ECO:0000256" key="2">
    <source>
        <dbReference type="ARBA" id="ARBA00023125"/>
    </source>
</evidence>
<evidence type="ECO:0000256" key="1">
    <source>
        <dbReference type="ARBA" id="ARBA00023015"/>
    </source>
</evidence>
<dbReference type="GO" id="GO:0003700">
    <property type="term" value="F:DNA-binding transcription factor activity"/>
    <property type="evidence" value="ECO:0007669"/>
    <property type="project" value="TreeGrafter"/>
</dbReference>
<evidence type="ECO:0000256" key="4">
    <source>
        <dbReference type="PROSITE-ProRule" id="PRU00335"/>
    </source>
</evidence>
<dbReference type="SUPFAM" id="SSF48498">
    <property type="entry name" value="Tetracyclin repressor-like, C-terminal domain"/>
    <property type="match status" value="1"/>
</dbReference>
<dbReference type="InterPro" id="IPR050109">
    <property type="entry name" value="HTH-type_TetR-like_transc_reg"/>
</dbReference>
<dbReference type="PRINTS" id="PR00455">
    <property type="entry name" value="HTHTETR"/>
</dbReference>
<protein>
    <submittedName>
        <fullName evidence="6">SmcR-like protein VvpR</fullName>
    </submittedName>
</protein>
<sequence>MEMPAVIRRRTRLSPEARREQLMQCAIEVFSKRGLGRAGHAEIAQLAQVSVATVFNYFSNREQLVDHVLIQIEDFFGHMVRKHFIDIPGQQNHSAHQAIHDYLADFVDAAIDNPQFTYIWLEWSSSIREDTWPRYLALLDSNIAIISNKIAPAIASGDINTYLTTTEFARSLCNQGYMILQLVNQPQAMDRESIIAFVEKYVTSALAKQTPP</sequence>
<dbReference type="SUPFAM" id="SSF46689">
    <property type="entry name" value="Homeodomain-like"/>
    <property type="match status" value="1"/>
</dbReference>
<keyword evidence="7" id="KW-1185">Reference proteome</keyword>
<dbReference type="PANTHER" id="PTHR30055:SF234">
    <property type="entry name" value="HTH-TYPE TRANSCRIPTIONAL REGULATOR BETI"/>
    <property type="match status" value="1"/>
</dbReference>
<dbReference type="InterPro" id="IPR009057">
    <property type="entry name" value="Homeodomain-like_sf"/>
</dbReference>
<dbReference type="InterPro" id="IPR001647">
    <property type="entry name" value="HTH_TetR"/>
</dbReference>
<proteinExistence type="predicted"/>
<dbReference type="InterPro" id="IPR036271">
    <property type="entry name" value="Tet_transcr_reg_TetR-rel_C_sf"/>
</dbReference>
<dbReference type="KEGG" id="mya:MORIYA_3652"/>
<dbReference type="EMBL" id="LS483250">
    <property type="protein sequence ID" value="SQD80104.1"/>
    <property type="molecule type" value="Genomic_DNA"/>
</dbReference>
<dbReference type="RefSeq" id="WP_112717211.1">
    <property type="nucleotide sequence ID" value="NZ_LS483250.1"/>
</dbReference>
<keyword evidence="1" id="KW-0805">Transcription regulation</keyword>
<name>A0A330LT13_9GAMM</name>
<feature type="domain" description="HTH tetR-type" evidence="5">
    <location>
        <begin position="16"/>
        <end position="76"/>
    </location>
</feature>
<dbReference type="PROSITE" id="PS50977">
    <property type="entry name" value="HTH_TETR_2"/>
    <property type="match status" value="1"/>
</dbReference>
<evidence type="ECO:0000313" key="7">
    <source>
        <dbReference type="Proteomes" id="UP000250163"/>
    </source>
</evidence>
<dbReference type="OrthoDB" id="155497at2"/>
<accession>A0A330LT13</accession>
<dbReference type="AlphaFoldDB" id="A0A330LT13"/>
<organism evidence="6 7">
    <name type="scientific">Moritella yayanosii</name>
    <dbReference type="NCBI Taxonomy" id="69539"/>
    <lineage>
        <taxon>Bacteria</taxon>
        <taxon>Pseudomonadati</taxon>
        <taxon>Pseudomonadota</taxon>
        <taxon>Gammaproteobacteria</taxon>
        <taxon>Alteromonadales</taxon>
        <taxon>Moritellaceae</taxon>
        <taxon>Moritella</taxon>
    </lineage>
</organism>
<dbReference type="Proteomes" id="UP000250163">
    <property type="component" value="Chromosome MORIYA"/>
</dbReference>
<keyword evidence="2 4" id="KW-0238">DNA-binding</keyword>
<dbReference type="PANTHER" id="PTHR30055">
    <property type="entry name" value="HTH-TYPE TRANSCRIPTIONAL REGULATOR RUTR"/>
    <property type="match status" value="1"/>
</dbReference>
<keyword evidence="3" id="KW-0804">Transcription</keyword>
<evidence type="ECO:0000313" key="6">
    <source>
        <dbReference type="EMBL" id="SQD80104.1"/>
    </source>
</evidence>
<dbReference type="Gene3D" id="1.10.357.10">
    <property type="entry name" value="Tetracycline Repressor, domain 2"/>
    <property type="match status" value="1"/>
</dbReference>